<evidence type="ECO:0000313" key="2">
    <source>
        <dbReference type="Proteomes" id="UP000008276"/>
    </source>
</evidence>
<dbReference type="RefSeq" id="WP_014063429.1">
    <property type="nucleotide sequence ID" value="NC_015958.1"/>
</dbReference>
<dbReference type="eggNOG" id="ENOG5033T2V">
    <property type="taxonomic scope" value="Bacteria"/>
</dbReference>
<dbReference type="HOGENOM" id="CLU_1567791_0_0_9"/>
<organism evidence="1 2">
    <name type="scientific">Thermoanaerobacter wiegelii Rt8.B1</name>
    <dbReference type="NCBI Taxonomy" id="697303"/>
    <lineage>
        <taxon>Bacteria</taxon>
        <taxon>Bacillati</taxon>
        <taxon>Bacillota</taxon>
        <taxon>Clostridia</taxon>
        <taxon>Thermoanaerobacterales</taxon>
        <taxon>Thermoanaerobacteraceae</taxon>
        <taxon>Thermoanaerobacter</taxon>
    </lineage>
</organism>
<dbReference type="STRING" id="697303.Thewi_2152"/>
<keyword evidence="2" id="KW-1185">Reference proteome</keyword>
<accession>G2MTW6</accession>
<dbReference type="EMBL" id="CP002991">
    <property type="protein sequence ID" value="AEM79501.1"/>
    <property type="molecule type" value="Genomic_DNA"/>
</dbReference>
<proteinExistence type="predicted"/>
<protein>
    <submittedName>
        <fullName evidence="1">Uncharacterized protein</fullName>
    </submittedName>
</protein>
<sequence>MKNLTEAEKNIKIEISPMVYEAVRNYPSGNIYLLEDYEEIGETITEEDKACYLENKIRDMILDLTRLFNFTRKRLQGYFTEEEVYILLQVFWNTLYHVSNKIEPREVIVKSIEDVLKYESFDFDEEDFDIAKTLIEKIQKLTPFEAYVTILLTCSLKKNDLTDDDIRKTFMTA</sequence>
<dbReference type="KEGG" id="twi:Thewi_2152"/>
<dbReference type="Proteomes" id="UP000008276">
    <property type="component" value="Chromosome"/>
</dbReference>
<dbReference type="AlphaFoldDB" id="G2MTW6"/>
<evidence type="ECO:0000313" key="1">
    <source>
        <dbReference type="EMBL" id="AEM79501.1"/>
    </source>
</evidence>
<name>G2MTW6_9THEO</name>
<reference evidence="1 2" key="1">
    <citation type="submission" date="2011-08" db="EMBL/GenBank/DDBJ databases">
        <title>Complete sequence of Thermoanaerobacter wiegelii Rt8.B1.</title>
        <authorList>
            <consortium name="US DOE Joint Genome Institute"/>
            <person name="Lucas S."/>
            <person name="Han J."/>
            <person name="Lapidus A."/>
            <person name="Cheng J.-F."/>
            <person name="Goodwin L."/>
            <person name="Pitluck S."/>
            <person name="Peters L."/>
            <person name="Mikhailova N."/>
            <person name="Zeytun A."/>
            <person name="Daligault H."/>
            <person name="Detter J.C."/>
            <person name="Han C."/>
            <person name="Tapia R."/>
            <person name="Land M."/>
            <person name="Hauser L."/>
            <person name="Kyrpides N."/>
            <person name="Ivanova N."/>
            <person name="Pagani I."/>
            <person name="Hemme C."/>
            <person name="Woyke T."/>
        </authorList>
    </citation>
    <scope>NUCLEOTIDE SEQUENCE [LARGE SCALE GENOMIC DNA]</scope>
    <source>
        <strain evidence="1 2">Rt8.B1</strain>
    </source>
</reference>
<gene>
    <name evidence="1" type="ORF">Thewi_2152</name>
</gene>